<reference evidence="8" key="1">
    <citation type="submission" date="2019-08" db="EMBL/GenBank/DDBJ databases">
        <authorList>
            <person name="Kucharzyk K."/>
            <person name="Murdoch R.W."/>
            <person name="Higgins S."/>
            <person name="Loffler F."/>
        </authorList>
    </citation>
    <scope>NUCLEOTIDE SEQUENCE</scope>
</reference>
<comment type="caution">
    <text evidence="8">The sequence shown here is derived from an EMBL/GenBank/DDBJ whole genome shotgun (WGS) entry which is preliminary data.</text>
</comment>
<keyword evidence="6 7" id="KW-0472">Membrane</keyword>
<keyword evidence="2" id="KW-1003">Cell membrane</keyword>
<keyword evidence="5 7" id="KW-1133">Transmembrane helix</keyword>
<keyword evidence="3 8" id="KW-0808">Transferase</keyword>
<evidence type="ECO:0000256" key="4">
    <source>
        <dbReference type="ARBA" id="ARBA00022692"/>
    </source>
</evidence>
<feature type="transmembrane region" description="Helical" evidence="7">
    <location>
        <begin position="49"/>
        <end position="69"/>
    </location>
</feature>
<dbReference type="GO" id="GO:0036380">
    <property type="term" value="F:UDP-N-acetylglucosamine-undecaprenyl-phosphate N-acetylglucosaminephosphotransferase activity"/>
    <property type="evidence" value="ECO:0007669"/>
    <property type="project" value="UniProtKB-EC"/>
</dbReference>
<dbReference type="GO" id="GO:0009103">
    <property type="term" value="P:lipopolysaccharide biosynthetic process"/>
    <property type="evidence" value="ECO:0007669"/>
    <property type="project" value="TreeGrafter"/>
</dbReference>
<name>A0A644YJT3_9ZZZZ</name>
<dbReference type="PANTHER" id="PTHR22926:SF3">
    <property type="entry name" value="UNDECAPRENYL-PHOSPHATE ALPHA-N-ACETYLGLUCOSAMINYL 1-PHOSPHATE TRANSFERASE"/>
    <property type="match status" value="1"/>
</dbReference>
<evidence type="ECO:0000256" key="3">
    <source>
        <dbReference type="ARBA" id="ARBA00022679"/>
    </source>
</evidence>
<feature type="transmembrane region" description="Helical" evidence="7">
    <location>
        <begin position="75"/>
        <end position="92"/>
    </location>
</feature>
<feature type="transmembrane region" description="Helical" evidence="7">
    <location>
        <begin position="306"/>
        <end position="325"/>
    </location>
</feature>
<evidence type="ECO:0000256" key="1">
    <source>
        <dbReference type="ARBA" id="ARBA00004651"/>
    </source>
</evidence>
<evidence type="ECO:0000256" key="6">
    <source>
        <dbReference type="ARBA" id="ARBA00023136"/>
    </source>
</evidence>
<evidence type="ECO:0000256" key="7">
    <source>
        <dbReference type="SAM" id="Phobius"/>
    </source>
</evidence>
<evidence type="ECO:0000313" key="8">
    <source>
        <dbReference type="EMBL" id="MPM28902.1"/>
    </source>
</evidence>
<dbReference type="GO" id="GO:0005886">
    <property type="term" value="C:plasma membrane"/>
    <property type="evidence" value="ECO:0007669"/>
    <property type="project" value="UniProtKB-SubCell"/>
</dbReference>
<evidence type="ECO:0000256" key="2">
    <source>
        <dbReference type="ARBA" id="ARBA00022475"/>
    </source>
</evidence>
<evidence type="ECO:0000256" key="5">
    <source>
        <dbReference type="ARBA" id="ARBA00022989"/>
    </source>
</evidence>
<protein>
    <submittedName>
        <fullName evidence="8">Undecaprenyl-phosphate alpha-N-acetylglucosaminyl 1-phosphate transferase</fullName>
        <ecNumber evidence="8">2.7.8.33</ecNumber>
    </submittedName>
</protein>
<sequence>MTLLSLVLFSGLALLSCTGTKFYINYARHKAILDIPNERSSHALPTPRGGGVVFVALFIAVILLCPFFFPREASLWLALSGGGLAVATVGWIDDRNTLPAWQRLGVHSLAVLWALYHLGGMPSLFLGFASLPLGYIGHVLAFIGGVWMINLYNFMDGIDGLAAGEAVLVALAGALLTKGSPVSFALFALTALVLGFLIWNWSPAKVFMGDAGSGFLGFTFFCFALSTENTNTLPLLTWAVLVSVFAVDATLTLVIRARQRKRLSEAHRDHLYQQFIKSGYRHASVTIGALLLGFCASLPALFFSRYISLLFAVIYGLLGVLWVQLYRRFSSISPEEAGKVL</sequence>
<dbReference type="InterPro" id="IPR000715">
    <property type="entry name" value="Glycosyl_transferase_4"/>
</dbReference>
<dbReference type="EC" id="2.7.8.33" evidence="8"/>
<feature type="transmembrane region" description="Helical" evidence="7">
    <location>
        <begin position="160"/>
        <end position="176"/>
    </location>
</feature>
<feature type="transmembrane region" description="Helical" evidence="7">
    <location>
        <begin position="104"/>
        <end position="129"/>
    </location>
</feature>
<feature type="transmembrane region" description="Helical" evidence="7">
    <location>
        <begin position="135"/>
        <end position="153"/>
    </location>
</feature>
<accession>A0A644YJT3</accession>
<dbReference type="EMBL" id="VSSQ01005376">
    <property type="protein sequence ID" value="MPM28902.1"/>
    <property type="molecule type" value="Genomic_DNA"/>
</dbReference>
<organism evidence="8">
    <name type="scientific">bioreactor metagenome</name>
    <dbReference type="NCBI Taxonomy" id="1076179"/>
    <lineage>
        <taxon>unclassified sequences</taxon>
        <taxon>metagenomes</taxon>
        <taxon>ecological metagenomes</taxon>
    </lineage>
</organism>
<feature type="transmembrane region" description="Helical" evidence="7">
    <location>
        <begin position="206"/>
        <end position="226"/>
    </location>
</feature>
<dbReference type="AlphaFoldDB" id="A0A644YJT3"/>
<feature type="transmembrane region" description="Helical" evidence="7">
    <location>
        <begin position="182"/>
        <end position="199"/>
    </location>
</feature>
<dbReference type="CDD" id="cd06854">
    <property type="entry name" value="GT_WbpL_WbcO_like"/>
    <property type="match status" value="1"/>
</dbReference>
<feature type="transmembrane region" description="Helical" evidence="7">
    <location>
        <begin position="279"/>
        <end position="300"/>
    </location>
</feature>
<feature type="transmembrane region" description="Helical" evidence="7">
    <location>
        <begin position="238"/>
        <end position="258"/>
    </location>
</feature>
<comment type="subcellular location">
    <subcellularLocation>
        <location evidence="1">Cell membrane</location>
        <topology evidence="1">Multi-pass membrane protein</topology>
    </subcellularLocation>
</comment>
<feature type="transmembrane region" description="Helical" evidence="7">
    <location>
        <begin position="6"/>
        <end position="24"/>
    </location>
</feature>
<dbReference type="Pfam" id="PF00953">
    <property type="entry name" value="Glycos_transf_4"/>
    <property type="match status" value="1"/>
</dbReference>
<keyword evidence="4 7" id="KW-0812">Transmembrane</keyword>
<dbReference type="GO" id="GO:0044038">
    <property type="term" value="P:cell wall macromolecule biosynthetic process"/>
    <property type="evidence" value="ECO:0007669"/>
    <property type="project" value="TreeGrafter"/>
</dbReference>
<dbReference type="GO" id="GO:0071555">
    <property type="term" value="P:cell wall organization"/>
    <property type="evidence" value="ECO:0007669"/>
    <property type="project" value="TreeGrafter"/>
</dbReference>
<dbReference type="PANTHER" id="PTHR22926">
    <property type="entry name" value="PHOSPHO-N-ACETYLMURAMOYL-PENTAPEPTIDE-TRANSFERASE"/>
    <property type="match status" value="1"/>
</dbReference>
<proteinExistence type="predicted"/>
<gene>
    <name evidence="8" type="primary">wecA_13</name>
    <name evidence="8" type="ORF">SDC9_75439</name>
</gene>